<dbReference type="AlphaFoldDB" id="A0A1B0GAV7"/>
<dbReference type="PROSITE" id="PS50213">
    <property type="entry name" value="FAS1"/>
    <property type="match status" value="3"/>
</dbReference>
<dbReference type="STRING" id="37546.A0A1B0GAV7"/>
<dbReference type="SUPFAM" id="SSF82153">
    <property type="entry name" value="FAS1 domain"/>
    <property type="match status" value="4"/>
</dbReference>
<dbReference type="PANTHER" id="PTHR10900">
    <property type="entry name" value="PERIOSTIN-RELATED"/>
    <property type="match status" value="1"/>
</dbReference>
<sequence>MCIRSSTGDWGVFVQTLIISWFIALIQFTSASLLDKLQNNYLVSDLDAEQIAARESEELQRERKELQDKLKSQEKKVNYFERCKRMKEIPLFEKYLSEKMIKDKEFWDAQEAIPIIFHELIRTDAVANSTLQLRSCTLFVPTNAAVRKYNGTILVSYHMATVPMTVRQLTKTIPSDFEGNPLLYITRNRKGEVYVNNAWINQTESTEIVTQENKRQVMHIINDVLVPLTLLPTARTQVTNPNATYRSQVTLMRKESLYQSPGGHTFFIPVDEGFKQTTRSSLVDRKVIDGHVILNSVLFSAAQSTEDTHTTAAFEDNIKVTVNFYYDNDKKCDSKHSTGVVLAQVLKANIPVSNGVVHLIHRPLMIVDTTVKQFLEDNKNGALRRFYEVIMEIGGEVLDDINSLGDVTILAPSNEAWNASNIENIIGNRERMRDIVNMHIIKGRVDVEKIKQSNENMIGQFPTIHSSTFLYFNVNGDDTNEVVTVEGGGVNATIIVPDIAQTNGFVHIIDRVLGVPYTTVLGKLETDPMLSDTYRMGQFSSFNDQLNNTQRRFTYFVPRDRAWQKTQYDYPSVYKKLFMKDFAYHSRCIMERHLLIADDIYTMKTLAEMTKKQNDSIILPTFRDSLKIKVEEEVENLHDDDSTSWTGYVILWNYKRIRVFRPDVECTNGIIHVIDYPMLEKKDIVVSGG</sequence>
<organism evidence="4 5">
    <name type="scientific">Glossina morsitans morsitans</name>
    <name type="common">Savannah tsetse fly</name>
    <dbReference type="NCBI Taxonomy" id="37546"/>
    <lineage>
        <taxon>Eukaryota</taxon>
        <taxon>Metazoa</taxon>
        <taxon>Ecdysozoa</taxon>
        <taxon>Arthropoda</taxon>
        <taxon>Hexapoda</taxon>
        <taxon>Insecta</taxon>
        <taxon>Pterygota</taxon>
        <taxon>Neoptera</taxon>
        <taxon>Endopterygota</taxon>
        <taxon>Diptera</taxon>
        <taxon>Brachycera</taxon>
        <taxon>Muscomorpha</taxon>
        <taxon>Hippoboscoidea</taxon>
        <taxon>Glossinidae</taxon>
        <taxon>Glossina</taxon>
    </lineage>
</organism>
<dbReference type="VEuPathDB" id="VectorBase:GMOY010441"/>
<feature type="domain" description="FAS1" evidence="3">
    <location>
        <begin position="232"/>
        <end position="364"/>
    </location>
</feature>
<proteinExistence type="predicted"/>
<feature type="domain" description="FAS1" evidence="3">
    <location>
        <begin position="367"/>
        <end position="513"/>
    </location>
</feature>
<dbReference type="Proteomes" id="UP000092444">
    <property type="component" value="Unassembled WGS sequence"/>
</dbReference>
<keyword evidence="2" id="KW-0472">Membrane</keyword>
<evidence type="ECO:0000313" key="5">
    <source>
        <dbReference type="Proteomes" id="UP000092444"/>
    </source>
</evidence>
<evidence type="ECO:0000313" key="4">
    <source>
        <dbReference type="EnsemblMetazoa" id="GMOY010441-PA"/>
    </source>
</evidence>
<protein>
    <recommendedName>
        <fullName evidence="3">FAS1 domain-containing protein</fullName>
    </recommendedName>
</protein>
<keyword evidence="1" id="KW-0175">Coiled coil</keyword>
<feature type="transmembrane region" description="Helical" evidence="2">
    <location>
        <begin position="12"/>
        <end position="34"/>
    </location>
</feature>
<dbReference type="Pfam" id="PF02469">
    <property type="entry name" value="Fasciclin"/>
    <property type="match status" value="4"/>
</dbReference>
<accession>A0A1B0GAV7</accession>
<evidence type="ECO:0000259" key="3">
    <source>
        <dbReference type="PROSITE" id="PS50213"/>
    </source>
</evidence>
<evidence type="ECO:0000256" key="1">
    <source>
        <dbReference type="SAM" id="Coils"/>
    </source>
</evidence>
<dbReference type="InterPro" id="IPR000782">
    <property type="entry name" value="FAS1_domain"/>
</dbReference>
<name>A0A1B0GAV7_GLOMM</name>
<dbReference type="EMBL" id="CCAG010010901">
    <property type="status" value="NOT_ANNOTATED_CDS"/>
    <property type="molecule type" value="Genomic_DNA"/>
</dbReference>
<keyword evidence="2" id="KW-1133">Transmembrane helix</keyword>
<dbReference type="PhylomeDB" id="A0A1B0GAV7"/>
<reference evidence="4" key="1">
    <citation type="submission" date="2020-05" db="UniProtKB">
        <authorList>
            <consortium name="EnsemblMetazoa"/>
        </authorList>
    </citation>
    <scope>IDENTIFICATION</scope>
    <source>
        <strain evidence="4">Yale</strain>
    </source>
</reference>
<keyword evidence="2" id="KW-0812">Transmembrane</keyword>
<dbReference type="Gene3D" id="2.30.180.10">
    <property type="entry name" value="FAS1 domain"/>
    <property type="match status" value="4"/>
</dbReference>
<dbReference type="EnsemblMetazoa" id="GMOY010441-RA">
    <property type="protein sequence ID" value="GMOY010441-PA"/>
    <property type="gene ID" value="GMOY010441"/>
</dbReference>
<dbReference type="InterPro" id="IPR036378">
    <property type="entry name" value="FAS1_dom_sf"/>
</dbReference>
<evidence type="ECO:0000256" key="2">
    <source>
        <dbReference type="SAM" id="Phobius"/>
    </source>
</evidence>
<feature type="coiled-coil region" evidence="1">
    <location>
        <begin position="49"/>
        <end position="76"/>
    </location>
</feature>
<dbReference type="PANTHER" id="PTHR10900:SF80">
    <property type="entry name" value="FASCICLIN-1"/>
    <property type="match status" value="1"/>
</dbReference>
<feature type="domain" description="FAS1" evidence="3">
    <location>
        <begin position="517"/>
        <end position="678"/>
    </location>
</feature>
<keyword evidence="5" id="KW-1185">Reference proteome</keyword>
<dbReference type="EMBL" id="CCAG010010902">
    <property type="status" value="NOT_ANNOTATED_CDS"/>
    <property type="molecule type" value="Genomic_DNA"/>
</dbReference>
<dbReference type="InterPro" id="IPR050904">
    <property type="entry name" value="Adhesion/Biosynth-related"/>
</dbReference>
<dbReference type="SMART" id="SM00554">
    <property type="entry name" value="FAS1"/>
    <property type="match status" value="4"/>
</dbReference>